<dbReference type="InterPro" id="IPR000897">
    <property type="entry name" value="SRP54_GTPase_dom"/>
</dbReference>
<evidence type="ECO:0000313" key="12">
    <source>
        <dbReference type="EMBL" id="VEU40156.1"/>
    </source>
</evidence>
<dbReference type="GO" id="GO:0005525">
    <property type="term" value="F:GTP binding"/>
    <property type="evidence" value="ECO:0007669"/>
    <property type="project" value="UniProtKB-KW"/>
</dbReference>
<evidence type="ECO:0000256" key="6">
    <source>
        <dbReference type="ARBA" id="ARBA00023170"/>
    </source>
</evidence>
<gene>
    <name evidence="12" type="ORF">PSNMU_V1.4_AUG-EV-PASAV3_0070340</name>
</gene>
<keyword evidence="4" id="KW-0342">GTP-binding</keyword>
<keyword evidence="5" id="KW-0472">Membrane</keyword>
<reference evidence="12 13" key="1">
    <citation type="submission" date="2019-01" db="EMBL/GenBank/DDBJ databases">
        <authorList>
            <person name="Ferrante I. M."/>
        </authorList>
    </citation>
    <scope>NUCLEOTIDE SEQUENCE [LARGE SCALE GENOMIC DNA]</scope>
    <source>
        <strain evidence="12 13">B856</strain>
    </source>
</reference>
<dbReference type="PROSITE" id="PS00300">
    <property type="entry name" value="SRP54"/>
    <property type="match status" value="1"/>
</dbReference>
<dbReference type="CDD" id="cd17876">
    <property type="entry name" value="SRalpha_C"/>
    <property type="match status" value="1"/>
</dbReference>
<dbReference type="SUPFAM" id="SSF52540">
    <property type="entry name" value="P-loop containing nucleoside triphosphate hydrolases"/>
    <property type="match status" value="1"/>
</dbReference>
<accession>A0A448ZDN8</accession>
<dbReference type="GO" id="GO:0003924">
    <property type="term" value="F:GTPase activity"/>
    <property type="evidence" value="ECO:0007669"/>
    <property type="project" value="TreeGrafter"/>
</dbReference>
<evidence type="ECO:0000256" key="8">
    <source>
        <dbReference type="ARBA" id="ARBA00071429"/>
    </source>
</evidence>
<evidence type="ECO:0000313" key="13">
    <source>
        <dbReference type="Proteomes" id="UP000291116"/>
    </source>
</evidence>
<evidence type="ECO:0000256" key="5">
    <source>
        <dbReference type="ARBA" id="ARBA00023136"/>
    </source>
</evidence>
<proteinExistence type="inferred from homology"/>
<dbReference type="SMART" id="SM00962">
    <property type="entry name" value="SRP54"/>
    <property type="match status" value="1"/>
</dbReference>
<name>A0A448ZDN8_9STRA</name>
<evidence type="ECO:0000256" key="1">
    <source>
        <dbReference type="ARBA" id="ARBA00008531"/>
    </source>
</evidence>
<dbReference type="InterPro" id="IPR003593">
    <property type="entry name" value="AAA+_ATPase"/>
</dbReference>
<dbReference type="Pfam" id="PF02881">
    <property type="entry name" value="SRP54_N"/>
    <property type="match status" value="1"/>
</dbReference>
<keyword evidence="6" id="KW-0675">Receptor</keyword>
<dbReference type="InterPro" id="IPR036225">
    <property type="entry name" value="SRP/SRP_N"/>
</dbReference>
<evidence type="ECO:0000256" key="7">
    <source>
        <dbReference type="ARBA" id="ARBA00029433"/>
    </source>
</evidence>
<evidence type="ECO:0000256" key="2">
    <source>
        <dbReference type="ARBA" id="ARBA00011870"/>
    </source>
</evidence>
<dbReference type="GO" id="GO:0005047">
    <property type="term" value="F:signal recognition particle binding"/>
    <property type="evidence" value="ECO:0007669"/>
    <property type="project" value="TreeGrafter"/>
</dbReference>
<evidence type="ECO:0000256" key="4">
    <source>
        <dbReference type="ARBA" id="ARBA00023134"/>
    </source>
</evidence>
<evidence type="ECO:0000256" key="9">
    <source>
        <dbReference type="ARBA" id="ARBA00081194"/>
    </source>
</evidence>
<feature type="compositionally biased region" description="Acidic residues" evidence="10">
    <location>
        <begin position="249"/>
        <end position="260"/>
    </location>
</feature>
<feature type="compositionally biased region" description="Basic and acidic residues" evidence="10">
    <location>
        <begin position="183"/>
        <end position="194"/>
    </location>
</feature>
<dbReference type="FunFam" id="3.40.50.300:FF:000566">
    <property type="entry name" value="Signal recognition particle receptor subunit alpha"/>
    <property type="match status" value="1"/>
</dbReference>
<dbReference type="Gene3D" id="3.40.50.300">
    <property type="entry name" value="P-loop containing nucleotide triphosphate hydrolases"/>
    <property type="match status" value="1"/>
</dbReference>
<dbReference type="Gene3D" id="1.20.120.140">
    <property type="entry name" value="Signal recognition particle SRP54, nucleotide-binding domain"/>
    <property type="match status" value="1"/>
</dbReference>
<sequence>MLVSFTIFHKGGRVLFQHSDEASGEDDDSRSRSINTWLEEIYFNPTVSKTLHKNQILVDGTTRQVVEWEETSELIALAVYPDLRHEDSPWIRSLLAASLQEYQVFARARSAGTGEDKENSNATNVFQGPAAASPESQSLFGKTFEILVQKHRSESKLSSSAAAASGARSNKASGASGGNSNKGGKEKRQWHDGNAKVTEKAMKELDKSKAATAEAIVKSEEQALAEARAAYLPTDADLADFDIEDTTQLADDENDGDGDEQGGSGWGKSLQGLFEQMTGQKVLTKQDLEAPLTEINKLLTSKNVAGDIAEQICNKVRDSLVGKKLNSMYRVKTAVRQALEQVIGELLLPSTELNLLRKVVSKRDQASSFFAKSKTQRPFVIAVVGINGVGKSTSLAKLAYYLKSNGCRPLLAACDTFRSGAVEQLGVHARCLGLPIYSKGYAKDPSAVAAAAIEQATKEGNDVVLVDTAGRMQNNLPLMKALGKLAAENQPDMVVFVGEALVGNDGVDQVRMFDKAVSFQNRNQRVSAILLTKFDTVSDKVGAALTMTHVTNAPILFVGTGQKYHHLQKLSTASVIRSLFR</sequence>
<dbReference type="SMART" id="SM00963">
    <property type="entry name" value="SRP54_N"/>
    <property type="match status" value="1"/>
</dbReference>
<feature type="compositionally biased region" description="Low complexity" evidence="10">
    <location>
        <begin position="157"/>
        <end position="174"/>
    </location>
</feature>
<evidence type="ECO:0000256" key="3">
    <source>
        <dbReference type="ARBA" id="ARBA00022741"/>
    </source>
</evidence>
<comment type="subcellular location">
    <subcellularLocation>
        <location evidence="7">Endomembrane system</location>
        <topology evidence="7">Peripheral membrane protein</topology>
        <orientation evidence="7">Cytoplasmic side</orientation>
    </subcellularLocation>
</comment>
<evidence type="ECO:0000256" key="10">
    <source>
        <dbReference type="SAM" id="MobiDB-lite"/>
    </source>
</evidence>
<dbReference type="OrthoDB" id="1727884at2759"/>
<dbReference type="PANTHER" id="PTHR43134">
    <property type="entry name" value="SIGNAL RECOGNITION PARTICLE RECEPTOR SUBUNIT ALPHA"/>
    <property type="match status" value="1"/>
</dbReference>
<comment type="subunit">
    <text evidence="2">Heterodimer of an alpha and a beta chain.</text>
</comment>
<feature type="region of interest" description="Disordered" evidence="10">
    <location>
        <begin position="157"/>
        <end position="194"/>
    </location>
</feature>
<keyword evidence="3" id="KW-0547">Nucleotide-binding</keyword>
<protein>
    <recommendedName>
        <fullName evidence="8">Signal recognition particle receptor subunit alpha homolog</fullName>
    </recommendedName>
    <alternativeName>
        <fullName evidence="9">Docking protein alpha</fullName>
    </alternativeName>
</protein>
<dbReference type="Pfam" id="PF00448">
    <property type="entry name" value="SRP54"/>
    <property type="match status" value="1"/>
</dbReference>
<evidence type="ECO:0000259" key="11">
    <source>
        <dbReference type="PROSITE" id="PS00300"/>
    </source>
</evidence>
<dbReference type="SMART" id="SM00382">
    <property type="entry name" value="AAA"/>
    <property type="match status" value="1"/>
</dbReference>
<dbReference type="GO" id="GO:0006614">
    <property type="term" value="P:SRP-dependent cotranslational protein targeting to membrane"/>
    <property type="evidence" value="ECO:0007669"/>
    <property type="project" value="InterPro"/>
</dbReference>
<dbReference type="EMBL" id="CAACVS010000261">
    <property type="protein sequence ID" value="VEU40156.1"/>
    <property type="molecule type" value="Genomic_DNA"/>
</dbReference>
<dbReference type="InterPro" id="IPR027417">
    <property type="entry name" value="P-loop_NTPase"/>
</dbReference>
<feature type="region of interest" description="Disordered" evidence="10">
    <location>
        <begin position="110"/>
        <end position="135"/>
    </location>
</feature>
<organism evidence="12 13">
    <name type="scientific">Pseudo-nitzschia multistriata</name>
    <dbReference type="NCBI Taxonomy" id="183589"/>
    <lineage>
        <taxon>Eukaryota</taxon>
        <taxon>Sar</taxon>
        <taxon>Stramenopiles</taxon>
        <taxon>Ochrophyta</taxon>
        <taxon>Bacillariophyta</taxon>
        <taxon>Bacillariophyceae</taxon>
        <taxon>Bacillariophycidae</taxon>
        <taxon>Bacillariales</taxon>
        <taxon>Bacillariaceae</taxon>
        <taxon>Pseudo-nitzschia</taxon>
    </lineage>
</organism>
<keyword evidence="13" id="KW-1185">Reference proteome</keyword>
<dbReference type="InterPro" id="IPR013822">
    <property type="entry name" value="Signal_recog_particl_SRP54_hlx"/>
</dbReference>
<comment type="similarity">
    <text evidence="1">Belongs to the GTP-binding SRP family.</text>
</comment>
<feature type="domain" description="SRP54-type proteins GTP-binding" evidence="11">
    <location>
        <begin position="554"/>
        <end position="567"/>
    </location>
</feature>
<dbReference type="Proteomes" id="UP000291116">
    <property type="component" value="Unassembled WGS sequence"/>
</dbReference>
<feature type="region of interest" description="Disordered" evidence="10">
    <location>
        <begin position="249"/>
        <end position="270"/>
    </location>
</feature>
<dbReference type="GO" id="GO:0005789">
    <property type="term" value="C:endoplasmic reticulum membrane"/>
    <property type="evidence" value="ECO:0007669"/>
    <property type="project" value="TreeGrafter"/>
</dbReference>
<dbReference type="PANTHER" id="PTHR43134:SF1">
    <property type="entry name" value="SIGNAL RECOGNITION PARTICLE RECEPTOR SUBUNIT ALPHA"/>
    <property type="match status" value="1"/>
</dbReference>
<dbReference type="SUPFAM" id="SSF47364">
    <property type="entry name" value="Domain of the SRP/SRP receptor G-proteins"/>
    <property type="match status" value="1"/>
</dbReference>
<dbReference type="AlphaFoldDB" id="A0A448ZDN8"/>
<dbReference type="InterPro" id="IPR042101">
    <property type="entry name" value="SRP54_N_sf"/>
</dbReference>